<dbReference type="CDD" id="cd21175">
    <property type="entry name" value="LPMO_AA9"/>
    <property type="match status" value="2"/>
</dbReference>
<feature type="domain" description="Auxiliary Activity family 9 catalytic" evidence="17">
    <location>
        <begin position="462"/>
        <end position="520"/>
    </location>
</feature>
<dbReference type="EC" id="1.14.99.56" evidence="15"/>
<evidence type="ECO:0000259" key="17">
    <source>
        <dbReference type="Pfam" id="PF03443"/>
    </source>
</evidence>
<comment type="similarity">
    <text evidence="13">Belongs to the polysaccharide monooxygenase AA9 family.</text>
</comment>
<dbReference type="GO" id="GO:0030245">
    <property type="term" value="P:cellulose catabolic process"/>
    <property type="evidence" value="ECO:0007669"/>
    <property type="project" value="UniProtKB-KW"/>
</dbReference>
<name>A0A409W076_9AGAR</name>
<evidence type="ECO:0000313" key="18">
    <source>
        <dbReference type="EMBL" id="PPQ71917.1"/>
    </source>
</evidence>
<evidence type="ECO:0000313" key="19">
    <source>
        <dbReference type="Proteomes" id="UP000284842"/>
    </source>
</evidence>
<dbReference type="PANTHER" id="PTHR33353">
    <property type="entry name" value="PUTATIVE (AFU_ORTHOLOGUE AFUA_1G12560)-RELATED"/>
    <property type="match status" value="1"/>
</dbReference>
<evidence type="ECO:0000256" key="13">
    <source>
        <dbReference type="ARBA" id="ARBA00044502"/>
    </source>
</evidence>
<dbReference type="Pfam" id="PF03443">
    <property type="entry name" value="AA9"/>
    <property type="match status" value="3"/>
</dbReference>
<gene>
    <name evidence="18" type="ORF">CVT24_008058</name>
</gene>
<dbReference type="PANTHER" id="PTHR33353:SF10">
    <property type="entry name" value="ENDO-BETA-1,4-GLUCANASE D"/>
    <property type="match status" value="1"/>
</dbReference>
<feature type="chain" id="PRO_5019339027" description="lytic cellulose monooxygenase (C4-dehydrogenating)" evidence="16">
    <location>
        <begin position="21"/>
        <end position="540"/>
    </location>
</feature>
<dbReference type="Proteomes" id="UP000284842">
    <property type="component" value="Unassembled WGS sequence"/>
</dbReference>
<evidence type="ECO:0000256" key="3">
    <source>
        <dbReference type="ARBA" id="ARBA00022525"/>
    </source>
</evidence>
<keyword evidence="5 16" id="KW-0732">Signal</keyword>
<keyword evidence="8" id="KW-0186">Copper</keyword>
<protein>
    <recommendedName>
        <fullName evidence="15">lytic cellulose monooxygenase (C4-dehydrogenating)</fullName>
        <ecNumber evidence="15">1.14.99.56</ecNumber>
    </recommendedName>
</protein>
<proteinExistence type="inferred from homology"/>
<dbReference type="InterPro" id="IPR049892">
    <property type="entry name" value="AA9"/>
</dbReference>
<evidence type="ECO:0000256" key="6">
    <source>
        <dbReference type="ARBA" id="ARBA00023001"/>
    </source>
</evidence>
<keyword evidence="6" id="KW-0136">Cellulose degradation</keyword>
<evidence type="ECO:0000256" key="16">
    <source>
        <dbReference type="SAM" id="SignalP"/>
    </source>
</evidence>
<feature type="domain" description="Auxiliary Activity family 9 catalytic" evidence="17">
    <location>
        <begin position="21"/>
        <end position="244"/>
    </location>
</feature>
<keyword evidence="3" id="KW-0964">Secreted</keyword>
<comment type="subcellular location">
    <subcellularLocation>
        <location evidence="2">Secreted</location>
    </subcellularLocation>
</comment>
<dbReference type="GO" id="GO:0005576">
    <property type="term" value="C:extracellular region"/>
    <property type="evidence" value="ECO:0007669"/>
    <property type="project" value="UniProtKB-SubCell"/>
</dbReference>
<dbReference type="Gene3D" id="2.70.50.70">
    <property type="match status" value="2"/>
</dbReference>
<evidence type="ECO:0000256" key="10">
    <source>
        <dbReference type="ARBA" id="ARBA00023157"/>
    </source>
</evidence>
<sequence>MKPTLVALVVAAAGVESVLAHGYLASVINAGVTYPGWAPFSDPYLNPVPIRGTHAHIASFTRDESLNDLPPPIVERRITDNGPVTDVSSKDITCNKGGNVPTTAFANIVAGSQVKFQWDQWGSSHSGPVMTYMAKCPNGCANFKGDSGSPWFKIDHWGWDKTASPPWGSDRLAAQGASWTVTIPKSISNGEYLLITGTVGGAQFYPHCVQVKITGGGSANPSGVALPGAYSPTEPGILTQLWWYSASNSSASYTIPGGPVWLMKPTLIALVITAAAIDSVAGHGYVASITTGGVTYPGWAPFTDPCVLQLPVLNLELTIERAERKITDNGPVTDVTSKDLTCNKGGNVPTTLFANVVAGSQVKFQWDQWAANIHSGPVLTYMAKCTNGCANFKGDSGSPWFKIDHFGYDRNLSPSWGSDRLSSQGASWTVTIPKSISNGEYLLISTLMLLSAIEASNMLSSLYRHEILALHAAGTVGGAQFYPHCFQIQVTGGGSANPSGVAIPGIYKATEPGVLTQLWWYTPSNTSATYTIPGGPVWSG</sequence>
<reference evidence="18 19" key="1">
    <citation type="journal article" date="2018" name="Evol. Lett.">
        <title>Horizontal gene cluster transfer increased hallucinogenic mushroom diversity.</title>
        <authorList>
            <person name="Reynolds H.T."/>
            <person name="Vijayakumar V."/>
            <person name="Gluck-Thaler E."/>
            <person name="Korotkin H.B."/>
            <person name="Matheny P.B."/>
            <person name="Slot J.C."/>
        </authorList>
    </citation>
    <scope>NUCLEOTIDE SEQUENCE [LARGE SCALE GENOMIC DNA]</scope>
    <source>
        <strain evidence="18 19">2629</strain>
    </source>
</reference>
<keyword evidence="12" id="KW-0624">Polysaccharide degradation</keyword>
<dbReference type="STRING" id="181874.A0A409W076"/>
<evidence type="ECO:0000256" key="7">
    <source>
        <dbReference type="ARBA" id="ARBA00023002"/>
    </source>
</evidence>
<dbReference type="AlphaFoldDB" id="A0A409W076"/>
<evidence type="ECO:0000256" key="5">
    <source>
        <dbReference type="ARBA" id="ARBA00022729"/>
    </source>
</evidence>
<evidence type="ECO:0000256" key="12">
    <source>
        <dbReference type="ARBA" id="ARBA00023326"/>
    </source>
</evidence>
<evidence type="ECO:0000256" key="4">
    <source>
        <dbReference type="ARBA" id="ARBA00022723"/>
    </source>
</evidence>
<dbReference type="GO" id="GO:0004497">
    <property type="term" value="F:monooxygenase activity"/>
    <property type="evidence" value="ECO:0007669"/>
    <property type="project" value="UniProtKB-KW"/>
</dbReference>
<keyword evidence="4" id="KW-0479">Metal-binding</keyword>
<organism evidence="18 19">
    <name type="scientific">Panaeolus cyanescens</name>
    <dbReference type="NCBI Taxonomy" id="181874"/>
    <lineage>
        <taxon>Eukaryota</taxon>
        <taxon>Fungi</taxon>
        <taxon>Dikarya</taxon>
        <taxon>Basidiomycota</taxon>
        <taxon>Agaricomycotina</taxon>
        <taxon>Agaricomycetes</taxon>
        <taxon>Agaricomycetidae</taxon>
        <taxon>Agaricales</taxon>
        <taxon>Agaricineae</taxon>
        <taxon>Galeropsidaceae</taxon>
        <taxon>Panaeolus</taxon>
    </lineage>
</organism>
<evidence type="ECO:0000256" key="2">
    <source>
        <dbReference type="ARBA" id="ARBA00004613"/>
    </source>
</evidence>
<dbReference type="InParanoid" id="A0A409W076"/>
<keyword evidence="10" id="KW-1015">Disulfide bond</keyword>
<dbReference type="EMBL" id="NHTK01005894">
    <property type="protein sequence ID" value="PPQ71917.1"/>
    <property type="molecule type" value="Genomic_DNA"/>
</dbReference>
<feature type="signal peptide" evidence="16">
    <location>
        <begin position="1"/>
        <end position="20"/>
    </location>
</feature>
<evidence type="ECO:0000256" key="9">
    <source>
        <dbReference type="ARBA" id="ARBA00023033"/>
    </source>
</evidence>
<comment type="caution">
    <text evidence="18">The sequence shown here is derived from an EMBL/GenBank/DDBJ whole genome shotgun (WGS) entry which is preliminary data.</text>
</comment>
<dbReference type="GO" id="GO:0046872">
    <property type="term" value="F:metal ion binding"/>
    <property type="evidence" value="ECO:0007669"/>
    <property type="project" value="UniProtKB-KW"/>
</dbReference>
<keyword evidence="11" id="KW-0119">Carbohydrate metabolism</keyword>
<evidence type="ECO:0000256" key="1">
    <source>
        <dbReference type="ARBA" id="ARBA00001973"/>
    </source>
</evidence>
<dbReference type="OrthoDB" id="4849160at2759"/>
<keyword evidence="7" id="KW-0560">Oxidoreductase</keyword>
<evidence type="ECO:0000256" key="15">
    <source>
        <dbReference type="ARBA" id="ARBA00047174"/>
    </source>
</evidence>
<keyword evidence="19" id="KW-1185">Reference proteome</keyword>
<accession>A0A409W076</accession>
<feature type="domain" description="Auxiliary Activity family 9 catalytic" evidence="17">
    <location>
        <begin position="283"/>
        <end position="443"/>
    </location>
</feature>
<evidence type="ECO:0000256" key="8">
    <source>
        <dbReference type="ARBA" id="ARBA00023008"/>
    </source>
</evidence>
<keyword evidence="9" id="KW-0503">Monooxygenase</keyword>
<evidence type="ECO:0000256" key="11">
    <source>
        <dbReference type="ARBA" id="ARBA00023277"/>
    </source>
</evidence>
<evidence type="ECO:0000256" key="14">
    <source>
        <dbReference type="ARBA" id="ARBA00045077"/>
    </source>
</evidence>
<dbReference type="InterPro" id="IPR005103">
    <property type="entry name" value="AA9_LPMO"/>
</dbReference>
<comment type="cofactor">
    <cofactor evidence="1">
        <name>Cu(2+)</name>
        <dbReference type="ChEBI" id="CHEBI:29036"/>
    </cofactor>
</comment>
<comment type="catalytic activity">
    <reaction evidence="14">
        <text>[(1-&gt;4)-beta-D-glucosyl]n+m + reduced acceptor + O2 = 4-dehydro-beta-D-glucosyl-[(1-&gt;4)-beta-D-glucosyl]n-1 + [(1-&gt;4)-beta-D-glucosyl]m + acceptor + H2O.</text>
        <dbReference type="EC" id="1.14.99.56"/>
    </reaction>
</comment>